<accession>A0A4W2HMQ1</accession>
<feature type="compositionally biased region" description="Basic and acidic residues" evidence="1">
    <location>
        <begin position="181"/>
        <end position="193"/>
    </location>
</feature>
<proteinExistence type="predicted"/>
<reference evidence="2 3" key="1">
    <citation type="submission" date="2018-11" db="EMBL/GenBank/DDBJ databases">
        <title>Haplotype-resolved cattle genomes.</title>
        <authorList>
            <person name="Low W.Y."/>
            <person name="Tearle R."/>
            <person name="Bickhart D.M."/>
            <person name="Rosen B.D."/>
            <person name="Koren S."/>
            <person name="Rhie A."/>
            <person name="Hiendleder S."/>
            <person name="Phillippy A.M."/>
            <person name="Smith T.P.L."/>
            <person name="Williams J.L."/>
        </authorList>
    </citation>
    <scope>NUCLEOTIDE SEQUENCE [LARGE SCALE GENOMIC DNA]</scope>
</reference>
<dbReference type="GeneTree" id="ENSGT00860000135184"/>
<evidence type="ECO:0000313" key="3">
    <source>
        <dbReference type="Proteomes" id="UP000429181"/>
    </source>
</evidence>
<reference evidence="2" key="2">
    <citation type="submission" date="2025-08" db="UniProtKB">
        <authorList>
            <consortium name="Ensembl"/>
        </authorList>
    </citation>
    <scope>IDENTIFICATION</scope>
</reference>
<feature type="compositionally biased region" description="Gly residues" evidence="1">
    <location>
        <begin position="210"/>
        <end position="220"/>
    </location>
</feature>
<dbReference type="Proteomes" id="UP000429181">
    <property type="component" value="Chromosome 23"/>
</dbReference>
<organism evidence="2 3">
    <name type="scientific">Bos indicus x Bos taurus</name>
    <name type="common">Hybrid cattle</name>
    <dbReference type="NCBI Taxonomy" id="30522"/>
    <lineage>
        <taxon>Eukaryota</taxon>
        <taxon>Metazoa</taxon>
        <taxon>Chordata</taxon>
        <taxon>Craniata</taxon>
        <taxon>Vertebrata</taxon>
        <taxon>Euteleostomi</taxon>
        <taxon>Mammalia</taxon>
        <taxon>Eutheria</taxon>
        <taxon>Laurasiatheria</taxon>
        <taxon>Artiodactyla</taxon>
        <taxon>Ruminantia</taxon>
        <taxon>Pecora</taxon>
        <taxon>Bovidae</taxon>
        <taxon>Bovinae</taxon>
        <taxon>Bos</taxon>
    </lineage>
</organism>
<name>A0A4W2HMQ1_BOBOX</name>
<dbReference type="AlphaFoldDB" id="A0A4W2HMQ1"/>
<sequence length="346" mass="36152">MKPGQAPPAPPGWGSGVFRNVGVTLGPADSGDPAGPWGWGSLPGPGPASLTGLALVVVAAQGVQVHSETLCVALGVSRVPIPILRPLLLHPPRPRLHPRIRGVAVELHELRVVHVADFQVPGLPEAGPGHGGAEIPQGVGAWGRGGVRPGRTSSRRGSRVRGDGPGSEVMDPGGRRGRRASKMEAVEDGPELRRGKRRGVGKQGRDRPGPGRGAGLGRGVGVAPSWGAAPAPRPPGDPLVPPRRGRSLPTPHSPARVSVRTRTPESSRRRARGPMTRVLWVWKEAELGGSGKTLNPGTAETLIGFSRNRTPSSSESWGRITSVQAGGLYTGCERESETWGDRECPI</sequence>
<protein>
    <submittedName>
        <fullName evidence="2">Uncharacterized protein</fullName>
    </submittedName>
</protein>
<dbReference type="Ensembl" id="ENSBIXT00005044950.1">
    <property type="protein sequence ID" value="ENSBIXP00005033869.1"/>
    <property type="gene ID" value="ENSBIXG00005014707.1"/>
</dbReference>
<evidence type="ECO:0000313" key="2">
    <source>
        <dbReference type="Ensembl" id="ENSBIXP00005033869.1"/>
    </source>
</evidence>
<evidence type="ECO:0000256" key="1">
    <source>
        <dbReference type="SAM" id="MobiDB-lite"/>
    </source>
</evidence>
<feature type="compositionally biased region" description="Pro residues" evidence="1">
    <location>
        <begin position="231"/>
        <end position="241"/>
    </location>
</feature>
<feature type="compositionally biased region" description="Low complexity" evidence="1">
    <location>
        <begin position="221"/>
        <end position="230"/>
    </location>
</feature>
<feature type="region of interest" description="Disordered" evidence="1">
    <location>
        <begin position="124"/>
        <end position="272"/>
    </location>
</feature>